<dbReference type="RefSeq" id="WP_343337065.1">
    <property type="nucleotide sequence ID" value="NZ_CP154622.1"/>
</dbReference>
<dbReference type="SUPFAM" id="SSF51905">
    <property type="entry name" value="FAD/NAD(P)-binding domain"/>
    <property type="match status" value="2"/>
</dbReference>
<dbReference type="InterPro" id="IPR004099">
    <property type="entry name" value="Pyr_nucl-diS_OxRdtase_dimer"/>
</dbReference>
<dbReference type="InterPro" id="IPR001763">
    <property type="entry name" value="Rhodanese-like_dom"/>
</dbReference>
<evidence type="ECO:0000256" key="1">
    <source>
        <dbReference type="ARBA" id="ARBA00001974"/>
    </source>
</evidence>
<dbReference type="EC" id="1.8.1.14" evidence="8"/>
<name>A0ABZ3FDH5_9FIRM</name>
<dbReference type="Gene3D" id="3.40.1260.10">
    <property type="entry name" value="DsrEFH-like"/>
    <property type="match status" value="1"/>
</dbReference>
<dbReference type="NCBIfam" id="NF010037">
    <property type="entry name" value="PRK13512.1"/>
    <property type="match status" value="1"/>
</dbReference>
<dbReference type="Pfam" id="PF02852">
    <property type="entry name" value="Pyr_redox_dim"/>
    <property type="match status" value="1"/>
</dbReference>
<dbReference type="InterPro" id="IPR036188">
    <property type="entry name" value="FAD/NAD-bd_sf"/>
</dbReference>
<comment type="cofactor">
    <cofactor evidence="1">
        <name>FAD</name>
        <dbReference type="ChEBI" id="CHEBI:57692"/>
    </cofactor>
</comment>
<accession>A0ABZ3FDH5</accession>
<dbReference type="Gene3D" id="3.50.50.60">
    <property type="entry name" value="FAD/NAD(P)-binding domain"/>
    <property type="match status" value="2"/>
</dbReference>
<keyword evidence="5 8" id="KW-0560">Oxidoreductase</keyword>
<dbReference type="SUPFAM" id="SSF75169">
    <property type="entry name" value="DsrEFH-like"/>
    <property type="match status" value="1"/>
</dbReference>
<evidence type="ECO:0000313" key="9">
    <source>
        <dbReference type="Proteomes" id="UP001477947"/>
    </source>
</evidence>
<dbReference type="InterPro" id="IPR001455">
    <property type="entry name" value="TusA-like"/>
</dbReference>
<dbReference type="PROSITE" id="PS50206">
    <property type="entry name" value="RHODANESE_3"/>
    <property type="match status" value="1"/>
</dbReference>
<dbReference type="PANTHER" id="PTHR43429:SF1">
    <property type="entry name" value="NAD(P)H SULFUR OXIDOREDUCTASE (COA-DEPENDENT)"/>
    <property type="match status" value="1"/>
</dbReference>
<protein>
    <submittedName>
        <fullName evidence="8">Coenzyme A disulfide reductase</fullName>
        <ecNumber evidence="8">1.8.1.14</ecNumber>
    </submittedName>
</protein>
<evidence type="ECO:0000256" key="4">
    <source>
        <dbReference type="ARBA" id="ARBA00022827"/>
    </source>
</evidence>
<keyword evidence="6" id="KW-0676">Redox-active center</keyword>
<dbReference type="SMART" id="SM00450">
    <property type="entry name" value="RHOD"/>
    <property type="match status" value="1"/>
</dbReference>
<keyword evidence="4" id="KW-0274">FAD</keyword>
<dbReference type="SUPFAM" id="SSF64307">
    <property type="entry name" value="SirA-like"/>
    <property type="match status" value="1"/>
</dbReference>
<keyword evidence="3" id="KW-0285">Flavoprotein</keyword>
<dbReference type="Pfam" id="PF13686">
    <property type="entry name" value="DrsE_2"/>
    <property type="match status" value="1"/>
</dbReference>
<dbReference type="Proteomes" id="UP001477947">
    <property type="component" value="Chromosome"/>
</dbReference>
<dbReference type="PANTHER" id="PTHR43429">
    <property type="entry name" value="PYRIDINE NUCLEOTIDE-DISULFIDE OXIDOREDUCTASE DOMAIN-CONTAINING"/>
    <property type="match status" value="1"/>
</dbReference>
<dbReference type="CDD" id="cd01524">
    <property type="entry name" value="RHOD_Pyr_redox"/>
    <property type="match status" value="1"/>
</dbReference>
<dbReference type="InterPro" id="IPR050260">
    <property type="entry name" value="FAD-bd_OxRdtase"/>
</dbReference>
<dbReference type="PRINTS" id="PR00411">
    <property type="entry name" value="PNDRDTASEI"/>
</dbReference>
<evidence type="ECO:0000256" key="2">
    <source>
        <dbReference type="ARBA" id="ARBA00009130"/>
    </source>
</evidence>
<evidence type="ECO:0000259" key="7">
    <source>
        <dbReference type="PROSITE" id="PS50206"/>
    </source>
</evidence>
<dbReference type="Pfam" id="PF00581">
    <property type="entry name" value="Rhodanese"/>
    <property type="match status" value="1"/>
</dbReference>
<reference evidence="8 9" key="1">
    <citation type="submission" date="2024-04" db="EMBL/GenBank/DDBJ databases">
        <title>Isolation and characterization of novel acetogenic strains of the genera Terrisporobacter and Acetoanaerobium.</title>
        <authorList>
            <person name="Boeer T."/>
            <person name="Schueler M.A."/>
            <person name="Lueschen A."/>
            <person name="Eysell L."/>
            <person name="Droege J."/>
            <person name="Heinemann M."/>
            <person name="Engelhardt L."/>
            <person name="Basen M."/>
            <person name="Daniel R."/>
        </authorList>
    </citation>
    <scope>NUCLEOTIDE SEQUENCE [LARGE SCALE GENOMIC DNA]</scope>
    <source>
        <strain evidence="8 9">ELB</strain>
    </source>
</reference>
<dbReference type="InterPro" id="IPR036868">
    <property type="entry name" value="TusA-like_sf"/>
</dbReference>
<sequence>MSKKIIIVGGVAGGASTAARLRRIDENAQIIMFEKGEYISFANCGLPYYIGGTINEREKLIVQTVEVMSSKFNLDIRNLSEVVKIDKENKKVTVKNHKTGESYEETYDTLVLSPGANSLMPPIPGIKECNNLFTLRNIPDTDKVKDYVDNNKPKHAVVIGGGFIGLEMAENLHDRGIKLTLVEAGDQVMAPLDMEMVSIIHDHLIDKGVELVLKDGVNSFANKGKKVILSSGKEIDTDMIILSIGVKPETTIAKEAGLKLNERGAIIVDAYMKTSYKDIYALGDAVEIMDFVNKKPAMIPLAWPANRQGRIVANNICGRKEKYKGTLGSSVAKVFDYTVATTGNNEKTLKRLGMNYKVVHIHPGSHAGYYPGSFPIAMNMTFDPKTGKIFGAQGVGMDGVEKRIDVMATAIKAGLTVFDLQDVEPCYAPPYNSAKDPVNMLGYYASNIIEDMVDTVQWHEVDDIVKNGGVIIDVREEFELVTGSMPGSIHIPLGQLRDRLNEIPKGKKLYATCQVGLRGYVACRLLSQHGIKCTNIDGGVKTYQFVKRAEESIAKQNKNNNAKLETKGGKTTMKLEDIDIAEINAHVSLDACGLQCPGPIRRVFEEINNMEDGQVLEVKASDPGFSKDISAWCEKTGNTLLKAEFDKSKKAFVALIRKGRNELETSTGASVTTTDKNGATLVVFSGDLDKAIASFIIATGAASMGKEVTMFFTFWGLNILKKKNRPKVSKDTMEKMFDVMLPSHTGKLPLSKMNMGGMGPKMIEQIMKKHNVDDIDTLISNAINMGVKVVACSMSMDLMGIKHEEFIDGVEVAGVAAYLGATEDSGLNLFI</sequence>
<dbReference type="Gene3D" id="3.40.250.10">
    <property type="entry name" value="Rhodanese-like domain"/>
    <property type="match status" value="1"/>
</dbReference>
<dbReference type="Pfam" id="PF07992">
    <property type="entry name" value="Pyr_redox_2"/>
    <property type="match status" value="1"/>
</dbReference>
<dbReference type="InterPro" id="IPR023753">
    <property type="entry name" value="FAD/NAD-binding_dom"/>
</dbReference>
<dbReference type="Pfam" id="PF01206">
    <property type="entry name" value="TusA"/>
    <property type="match status" value="1"/>
</dbReference>
<comment type="similarity">
    <text evidence="2">Belongs to the class-III pyridine nucleotide-disulfide oxidoreductase family.</text>
</comment>
<dbReference type="InterPro" id="IPR032836">
    <property type="entry name" value="DsrE2-like"/>
</dbReference>
<dbReference type="InterPro" id="IPR016156">
    <property type="entry name" value="FAD/NAD-linked_Rdtase_dimer_sf"/>
</dbReference>
<evidence type="ECO:0000256" key="3">
    <source>
        <dbReference type="ARBA" id="ARBA00022630"/>
    </source>
</evidence>
<dbReference type="GO" id="GO:0050451">
    <property type="term" value="F:CoA-disulfide reductase (NADPH) activity"/>
    <property type="evidence" value="ECO:0007669"/>
    <property type="project" value="UniProtKB-EC"/>
</dbReference>
<dbReference type="PRINTS" id="PR00368">
    <property type="entry name" value="FADPNR"/>
</dbReference>
<dbReference type="SUPFAM" id="SSF55424">
    <property type="entry name" value="FAD/NAD-linked reductases, dimerisation (C-terminal) domain"/>
    <property type="match status" value="1"/>
</dbReference>
<evidence type="ECO:0000256" key="6">
    <source>
        <dbReference type="ARBA" id="ARBA00023284"/>
    </source>
</evidence>
<keyword evidence="9" id="KW-1185">Reference proteome</keyword>
<proteinExistence type="inferred from homology"/>
<gene>
    <name evidence="8" type="primary">cdr_3</name>
    <name evidence="8" type="ORF">TPELB_21800</name>
</gene>
<dbReference type="Gene3D" id="3.30.110.40">
    <property type="entry name" value="TusA-like domain"/>
    <property type="match status" value="1"/>
</dbReference>
<dbReference type="InterPro" id="IPR027396">
    <property type="entry name" value="DsrEFH-like"/>
</dbReference>
<feature type="domain" description="Rhodanese" evidence="7">
    <location>
        <begin position="465"/>
        <end position="552"/>
    </location>
</feature>
<dbReference type="SUPFAM" id="SSF52821">
    <property type="entry name" value="Rhodanese/Cell cycle control phosphatase"/>
    <property type="match status" value="1"/>
</dbReference>
<dbReference type="InterPro" id="IPR036873">
    <property type="entry name" value="Rhodanese-like_dom_sf"/>
</dbReference>
<evidence type="ECO:0000313" key="8">
    <source>
        <dbReference type="EMBL" id="XAM41867.1"/>
    </source>
</evidence>
<organism evidence="8 9">
    <name type="scientific">Terrisporobacter petrolearius</name>
    <dbReference type="NCBI Taxonomy" id="1460447"/>
    <lineage>
        <taxon>Bacteria</taxon>
        <taxon>Bacillati</taxon>
        <taxon>Bacillota</taxon>
        <taxon>Clostridia</taxon>
        <taxon>Peptostreptococcales</taxon>
        <taxon>Peptostreptococcaceae</taxon>
        <taxon>Terrisporobacter</taxon>
    </lineage>
</organism>
<evidence type="ECO:0000256" key="5">
    <source>
        <dbReference type="ARBA" id="ARBA00023002"/>
    </source>
</evidence>
<dbReference type="EMBL" id="CP154622">
    <property type="protein sequence ID" value="XAM41867.1"/>
    <property type="molecule type" value="Genomic_DNA"/>
</dbReference>